<comment type="caution">
    <text evidence="1">The sequence shown here is derived from an EMBL/GenBank/DDBJ whole genome shotgun (WGS) entry which is preliminary data.</text>
</comment>
<gene>
    <name evidence="1" type="ORF">WA026_023208</name>
</gene>
<evidence type="ECO:0008006" key="3">
    <source>
        <dbReference type="Google" id="ProtNLM"/>
    </source>
</evidence>
<name>A0AAW1VJN0_9CUCU</name>
<dbReference type="AlphaFoldDB" id="A0AAW1VJN0"/>
<evidence type="ECO:0000313" key="2">
    <source>
        <dbReference type="Proteomes" id="UP001431783"/>
    </source>
</evidence>
<organism evidence="1 2">
    <name type="scientific">Henosepilachna vigintioctopunctata</name>
    <dbReference type="NCBI Taxonomy" id="420089"/>
    <lineage>
        <taxon>Eukaryota</taxon>
        <taxon>Metazoa</taxon>
        <taxon>Ecdysozoa</taxon>
        <taxon>Arthropoda</taxon>
        <taxon>Hexapoda</taxon>
        <taxon>Insecta</taxon>
        <taxon>Pterygota</taxon>
        <taxon>Neoptera</taxon>
        <taxon>Endopterygota</taxon>
        <taxon>Coleoptera</taxon>
        <taxon>Polyphaga</taxon>
        <taxon>Cucujiformia</taxon>
        <taxon>Coccinelloidea</taxon>
        <taxon>Coccinellidae</taxon>
        <taxon>Epilachninae</taxon>
        <taxon>Epilachnini</taxon>
        <taxon>Henosepilachna</taxon>
    </lineage>
</organism>
<sequence length="118" mass="13823">MPLKFEKIGLRRKIPKDLILRAIEEVSKDSKIKTTADKYQIPRLSLQRYLKVPQDSNKIAPKDWIRYSFFFPCVDDIASVPLEDIKTKLPIPKTCNKTKRGSSKYTFDKPLWVLTILR</sequence>
<reference evidence="1 2" key="1">
    <citation type="submission" date="2023-03" db="EMBL/GenBank/DDBJ databases">
        <title>Genome insight into feeding habits of ladybird beetles.</title>
        <authorList>
            <person name="Li H.-S."/>
            <person name="Huang Y.-H."/>
            <person name="Pang H."/>
        </authorList>
    </citation>
    <scope>NUCLEOTIDE SEQUENCE [LARGE SCALE GENOMIC DNA]</scope>
    <source>
        <strain evidence="1">SYSU_2023b</strain>
        <tissue evidence="1">Whole body</tissue>
    </source>
</reference>
<evidence type="ECO:0000313" key="1">
    <source>
        <dbReference type="EMBL" id="KAK9892994.1"/>
    </source>
</evidence>
<proteinExistence type="predicted"/>
<dbReference type="Proteomes" id="UP001431783">
    <property type="component" value="Unassembled WGS sequence"/>
</dbReference>
<protein>
    <recommendedName>
        <fullName evidence="3">HTH psq-type domain-containing protein</fullName>
    </recommendedName>
</protein>
<keyword evidence="2" id="KW-1185">Reference proteome</keyword>
<dbReference type="EMBL" id="JARQZJ010000143">
    <property type="protein sequence ID" value="KAK9892994.1"/>
    <property type="molecule type" value="Genomic_DNA"/>
</dbReference>
<accession>A0AAW1VJN0</accession>